<keyword evidence="6 11" id="KW-0675">Receptor</keyword>
<keyword evidence="5 8" id="KW-0472">Membrane</keyword>
<keyword evidence="4" id="KW-0297">G-protein coupled receptor</keyword>
<dbReference type="SUPFAM" id="SSF81321">
    <property type="entry name" value="Family A G protein-coupled receptor-like"/>
    <property type="match status" value="1"/>
</dbReference>
<feature type="domain" description="G-protein coupled receptors family 1 profile" evidence="9">
    <location>
        <begin position="53"/>
        <end position="350"/>
    </location>
</feature>
<feature type="transmembrane region" description="Helical" evidence="8">
    <location>
        <begin position="38"/>
        <end position="61"/>
    </location>
</feature>
<accession>A0ABM4BU38</accession>
<evidence type="ECO:0000256" key="1">
    <source>
        <dbReference type="ARBA" id="ARBA00004141"/>
    </source>
</evidence>
<comment type="subcellular location">
    <subcellularLocation>
        <location evidence="1">Membrane</location>
        <topology evidence="1">Multi-pass membrane protein</topology>
    </subcellularLocation>
</comment>
<organism evidence="10 11">
    <name type="scientific">Hydra vulgaris</name>
    <name type="common">Hydra</name>
    <name type="synonym">Hydra attenuata</name>
    <dbReference type="NCBI Taxonomy" id="6087"/>
    <lineage>
        <taxon>Eukaryota</taxon>
        <taxon>Metazoa</taxon>
        <taxon>Cnidaria</taxon>
        <taxon>Hydrozoa</taxon>
        <taxon>Hydroidolina</taxon>
        <taxon>Anthoathecata</taxon>
        <taxon>Aplanulata</taxon>
        <taxon>Hydridae</taxon>
        <taxon>Hydra</taxon>
    </lineage>
</organism>
<dbReference type="PANTHER" id="PTHR45695">
    <property type="entry name" value="LEUCOKININ RECEPTOR-RELATED"/>
    <property type="match status" value="1"/>
</dbReference>
<feature type="transmembrane region" description="Helical" evidence="8">
    <location>
        <begin position="111"/>
        <end position="131"/>
    </location>
</feature>
<dbReference type="Gene3D" id="1.20.1070.10">
    <property type="entry name" value="Rhodopsin 7-helix transmembrane proteins"/>
    <property type="match status" value="1"/>
</dbReference>
<dbReference type="Proteomes" id="UP001652625">
    <property type="component" value="Chromosome 05"/>
</dbReference>
<dbReference type="GeneID" id="136071783"/>
<dbReference type="InterPro" id="IPR017452">
    <property type="entry name" value="GPCR_Rhodpsn_7TM"/>
</dbReference>
<feature type="transmembrane region" description="Helical" evidence="8">
    <location>
        <begin position="152"/>
        <end position="174"/>
    </location>
</feature>
<feature type="transmembrane region" description="Helical" evidence="8">
    <location>
        <begin position="73"/>
        <end position="91"/>
    </location>
</feature>
<keyword evidence="7" id="KW-0807">Transducer</keyword>
<proteinExistence type="predicted"/>
<sequence>MDLESLSSHQLINNTEILNFTCPQGEFPKEITRWFKSLLYTVYALTFFIGFIGNVLVCVVIKQHTRKRIIHLLTFNLAICDLIVLLVYLPMETYQLYNKLDWGLGKVMCQILYPVNSCTVNASIYTLVVITRDRYIAVKQPMAARQRQVSSINRWIFGIWVFSFALTLPLLFVVNIVEDNSVSKKYCTENWPNPKLENVYWFTIFAIQFVVPLGFIVLTYFLIIFHLQSQNASCTYQNLLARDSENAKIGERLLSNVTPAFKKAEIKLKKLRENGSGINCMELRRKRQLNKILKMIFIWVLVYCICVLPQHTVYFAKFFNDFACYKYSNYISLITNYFMIVNSSINPIIYGVLNDEIKKGAKKLLLCRGFSKYFRRLLVPLDKRFWLICLRTKTLNSNNHSNKT</sequence>
<keyword evidence="2 8" id="KW-0812">Transmembrane</keyword>
<gene>
    <name evidence="11" type="primary">LOC136071783</name>
</gene>
<evidence type="ECO:0000313" key="10">
    <source>
        <dbReference type="Proteomes" id="UP001652625"/>
    </source>
</evidence>
<dbReference type="Pfam" id="PF00001">
    <property type="entry name" value="7tm_1"/>
    <property type="match status" value="1"/>
</dbReference>
<protein>
    <submittedName>
        <fullName evidence="11">Neuropeptide Y receptor type 6</fullName>
    </submittedName>
</protein>
<feature type="transmembrane region" description="Helical" evidence="8">
    <location>
        <begin position="199"/>
        <end position="223"/>
    </location>
</feature>
<evidence type="ECO:0000256" key="4">
    <source>
        <dbReference type="ARBA" id="ARBA00023040"/>
    </source>
</evidence>
<evidence type="ECO:0000256" key="6">
    <source>
        <dbReference type="ARBA" id="ARBA00023170"/>
    </source>
</evidence>
<dbReference type="PANTHER" id="PTHR45695:SF9">
    <property type="entry name" value="LEUCOKININ RECEPTOR"/>
    <property type="match status" value="1"/>
</dbReference>
<keyword evidence="3 8" id="KW-1133">Transmembrane helix</keyword>
<evidence type="ECO:0000256" key="8">
    <source>
        <dbReference type="SAM" id="Phobius"/>
    </source>
</evidence>
<feature type="transmembrane region" description="Helical" evidence="8">
    <location>
        <begin position="292"/>
        <end position="310"/>
    </location>
</feature>
<evidence type="ECO:0000256" key="3">
    <source>
        <dbReference type="ARBA" id="ARBA00022989"/>
    </source>
</evidence>
<dbReference type="PROSITE" id="PS50262">
    <property type="entry name" value="G_PROTEIN_RECEP_F1_2"/>
    <property type="match status" value="1"/>
</dbReference>
<evidence type="ECO:0000256" key="2">
    <source>
        <dbReference type="ARBA" id="ARBA00022692"/>
    </source>
</evidence>
<evidence type="ECO:0000313" key="11">
    <source>
        <dbReference type="RefSeq" id="XP_065652677.1"/>
    </source>
</evidence>
<reference evidence="11" key="1">
    <citation type="submission" date="2025-08" db="UniProtKB">
        <authorList>
            <consortium name="RefSeq"/>
        </authorList>
    </citation>
    <scope>IDENTIFICATION</scope>
</reference>
<name>A0ABM4BU38_HYDVU</name>
<keyword evidence="10" id="KW-1185">Reference proteome</keyword>
<dbReference type="InterPro" id="IPR000276">
    <property type="entry name" value="GPCR_Rhodpsn"/>
</dbReference>
<evidence type="ECO:0000259" key="9">
    <source>
        <dbReference type="PROSITE" id="PS50262"/>
    </source>
</evidence>
<dbReference type="PRINTS" id="PR00237">
    <property type="entry name" value="GPCRRHODOPSN"/>
</dbReference>
<feature type="transmembrane region" description="Helical" evidence="8">
    <location>
        <begin position="330"/>
        <end position="353"/>
    </location>
</feature>
<dbReference type="RefSeq" id="XP_065652677.1">
    <property type="nucleotide sequence ID" value="XM_065796605.1"/>
</dbReference>
<dbReference type="CDD" id="cd00637">
    <property type="entry name" value="7tm_classA_rhodopsin-like"/>
    <property type="match status" value="1"/>
</dbReference>
<evidence type="ECO:0000256" key="7">
    <source>
        <dbReference type="ARBA" id="ARBA00023224"/>
    </source>
</evidence>
<evidence type="ECO:0000256" key="5">
    <source>
        <dbReference type="ARBA" id="ARBA00023136"/>
    </source>
</evidence>